<dbReference type="Gene3D" id="3.40.50.11660">
    <property type="entry name" value="Glycosyl transferase family 10, C-terminal domain"/>
    <property type="match status" value="1"/>
</dbReference>
<dbReference type="FunFam" id="3.40.50.11660:FF:000002">
    <property type="entry name" value="Alpha-(1,3)-fucosyltransferase"/>
    <property type="match status" value="1"/>
</dbReference>
<dbReference type="Ensembl" id="ENSHCOT00000024659.1">
    <property type="protein sequence ID" value="ENSHCOP00000027971.1"/>
    <property type="gene ID" value="ENSHCOG00000020244.1"/>
</dbReference>
<dbReference type="PANTHER" id="PTHR11929">
    <property type="entry name" value="ALPHA- 1,3 -FUCOSYLTRANSFERASE"/>
    <property type="match status" value="1"/>
</dbReference>
<keyword evidence="19" id="KW-1185">Reference proteome</keyword>
<accession>A0A3Q2ZAJ6</accession>
<protein>
    <recommendedName>
        <fullName evidence="15">Fucosyltransferase</fullName>
        <ecNumber evidence="15">2.4.1.-</ecNumber>
    </recommendedName>
</protein>
<dbReference type="RefSeq" id="XP_019745746.1">
    <property type="nucleotide sequence ID" value="XM_019890187.1"/>
</dbReference>
<dbReference type="Proteomes" id="UP000264820">
    <property type="component" value="Unplaced"/>
</dbReference>
<feature type="domain" description="Fucosyltransferase C-terminal" evidence="16">
    <location>
        <begin position="181"/>
        <end position="355"/>
    </location>
</feature>
<comment type="subcellular location">
    <subcellularLocation>
        <location evidence="1">Endoplasmic reticulum membrane</location>
        <topology evidence="1">Single-pass type II membrane protein</topology>
    </subcellularLocation>
    <subcellularLocation>
        <location evidence="15">Golgi apparatus</location>
        <location evidence="15">Golgi stack membrane</location>
        <topology evidence="15">Single-pass type II membrane protein</topology>
    </subcellularLocation>
</comment>
<proteinExistence type="inferred from homology"/>
<name>A0A3Q2ZAJ6_HIPCM</name>
<dbReference type="GO" id="GO:0032580">
    <property type="term" value="C:Golgi cisterna membrane"/>
    <property type="evidence" value="ECO:0007669"/>
    <property type="project" value="UniProtKB-SubCell"/>
</dbReference>
<dbReference type="Ensembl" id="ENSHCOT00000024666.1">
    <property type="protein sequence ID" value="ENSHCOP00000027975.1"/>
    <property type="gene ID" value="ENSHCOG00000020244.1"/>
</dbReference>
<dbReference type="RefSeq" id="XP_019745748.1">
    <property type="nucleotide sequence ID" value="XM_019890189.1"/>
</dbReference>
<dbReference type="GeneTree" id="ENSGT00940000167205"/>
<dbReference type="GO" id="GO:0046920">
    <property type="term" value="F:alpha-(1-&gt;3)-fucosyltransferase activity"/>
    <property type="evidence" value="ECO:0007669"/>
    <property type="project" value="TreeGrafter"/>
</dbReference>
<dbReference type="AlphaFoldDB" id="A0A3Q2ZAJ6"/>
<dbReference type="EC" id="2.4.1.-" evidence="15"/>
<dbReference type="GeneID" id="109527951"/>
<evidence type="ECO:0000256" key="15">
    <source>
        <dbReference type="RuleBase" id="RU003832"/>
    </source>
</evidence>
<evidence type="ECO:0000256" key="2">
    <source>
        <dbReference type="ARBA" id="ARBA00004922"/>
    </source>
</evidence>
<dbReference type="RefSeq" id="XP_019745749.1">
    <property type="nucleotide sequence ID" value="XM_019890190.1"/>
</dbReference>
<keyword evidence="8" id="KW-0735">Signal-anchor</keyword>
<dbReference type="GO" id="GO:0005789">
    <property type="term" value="C:endoplasmic reticulum membrane"/>
    <property type="evidence" value="ECO:0007669"/>
    <property type="project" value="UniProtKB-SubCell"/>
</dbReference>
<evidence type="ECO:0000256" key="13">
    <source>
        <dbReference type="ARBA" id="ARBA00048647"/>
    </source>
</evidence>
<sequence>MASEEVTLLECNQTKTNTLTPLRKCQILTFLCVLPLALLNVWLKAFSYDSNEHTQVTILMWHEPFGPPAHLFSTDRDHNCSPSCKIVRQRSLFPTADVVVFHNRELITGREKLPMHLPRPPGQRWAWMSLESPVHNGDLRKFAGIFNLTMNYRRDADISIPYGERLAVKSEGENPVQTNTQNKTILACWVVSNYASSYRRSKVHKALSAIVPVKVYGRWTNIPLTSAELLPTISHCYFYLAFENSEAKDYITEKLWKNAYQSGAVPIVLGASMEDYEAVAPPHSFIHVDEFASVKELAAYLQQVAGDQKRYSEYFQWKRNWKTKLNSGWNERLCKICSHFDSLPPNKVYDDLAAWDHATGVA</sequence>
<evidence type="ECO:0000256" key="5">
    <source>
        <dbReference type="ARBA" id="ARBA00022679"/>
    </source>
</evidence>
<evidence type="ECO:0000313" key="19">
    <source>
        <dbReference type="Proteomes" id="UP000264820"/>
    </source>
</evidence>
<dbReference type="KEGG" id="hcq:109527951"/>
<dbReference type="SUPFAM" id="SSF53756">
    <property type="entry name" value="UDP-Glycosyltransferase/glycogen phosphorylase"/>
    <property type="match status" value="1"/>
</dbReference>
<evidence type="ECO:0000256" key="6">
    <source>
        <dbReference type="ARBA" id="ARBA00022692"/>
    </source>
</evidence>
<keyword evidence="11" id="KW-0325">Glycoprotein</keyword>
<evidence type="ECO:0000259" key="17">
    <source>
        <dbReference type="Pfam" id="PF17039"/>
    </source>
</evidence>
<evidence type="ECO:0000256" key="10">
    <source>
        <dbReference type="ARBA" id="ARBA00023136"/>
    </source>
</evidence>
<reference evidence="18" key="1">
    <citation type="submission" date="2025-05" db="UniProtKB">
        <authorList>
            <consortium name="Ensembl"/>
        </authorList>
    </citation>
    <scope>IDENTIFICATION</scope>
</reference>
<dbReference type="InterPro" id="IPR038577">
    <property type="entry name" value="GT10-like_C_sf"/>
</dbReference>
<comment type="function">
    <text evidence="14">Protein O-fucosyltransferase that specifically catalyzes O-fucosylation of serine or threonine residues in EMI domains of target proteins. Attaches fucose through an O-glycosidic linkage. O-fucosylation of EMI domain-containing proteins may be required for facilitating protein folding and secretion.</text>
</comment>
<evidence type="ECO:0000256" key="12">
    <source>
        <dbReference type="ARBA" id="ARBA00047273"/>
    </source>
</evidence>
<comment type="similarity">
    <text evidence="3 15">Belongs to the glycosyltransferase 10 family.</text>
</comment>
<dbReference type="InterPro" id="IPR001503">
    <property type="entry name" value="Glyco_trans_10"/>
</dbReference>
<comment type="catalytic activity">
    <reaction evidence="13">
        <text>L-seryl-[protein] + GDP-beta-L-fucose = 3-O-(alpha-L-fucosyl)-L-seryl-[protein] + GDP + H(+)</text>
        <dbReference type="Rhea" id="RHEA:63644"/>
        <dbReference type="Rhea" id="RHEA-COMP:9863"/>
        <dbReference type="Rhea" id="RHEA-COMP:17914"/>
        <dbReference type="ChEBI" id="CHEBI:15378"/>
        <dbReference type="ChEBI" id="CHEBI:29999"/>
        <dbReference type="ChEBI" id="CHEBI:57273"/>
        <dbReference type="ChEBI" id="CHEBI:58189"/>
        <dbReference type="ChEBI" id="CHEBI:189632"/>
        <dbReference type="EC" id="2.4.1.221"/>
    </reaction>
    <physiologicalReaction direction="left-to-right" evidence="13">
        <dbReference type="Rhea" id="RHEA:63645"/>
    </physiologicalReaction>
</comment>
<dbReference type="RefSeq" id="XP_019745750.1">
    <property type="nucleotide sequence ID" value="XM_019890191.1"/>
</dbReference>
<feature type="domain" description="Fucosyltransferase N-terminal" evidence="17">
    <location>
        <begin position="55"/>
        <end position="163"/>
    </location>
</feature>
<comment type="catalytic activity">
    <reaction evidence="12">
        <text>L-threonyl-[protein] + GDP-beta-L-fucose = 3-O-(alpha-L-fucosyl)-L-threonyl-[protein] + GDP + H(+)</text>
        <dbReference type="Rhea" id="RHEA:70491"/>
        <dbReference type="Rhea" id="RHEA-COMP:11060"/>
        <dbReference type="Rhea" id="RHEA-COMP:17915"/>
        <dbReference type="ChEBI" id="CHEBI:15378"/>
        <dbReference type="ChEBI" id="CHEBI:30013"/>
        <dbReference type="ChEBI" id="CHEBI:57273"/>
        <dbReference type="ChEBI" id="CHEBI:58189"/>
        <dbReference type="ChEBI" id="CHEBI:189631"/>
        <dbReference type="EC" id="2.4.1.221"/>
    </reaction>
    <physiologicalReaction direction="left-to-right" evidence="12">
        <dbReference type="Rhea" id="RHEA:70492"/>
    </physiologicalReaction>
</comment>
<keyword evidence="6 15" id="KW-0812">Transmembrane</keyword>
<evidence type="ECO:0000256" key="14">
    <source>
        <dbReference type="ARBA" id="ARBA00058658"/>
    </source>
</evidence>
<dbReference type="GO" id="GO:0046922">
    <property type="term" value="F:peptide-O-fucosyltransferase activity"/>
    <property type="evidence" value="ECO:0007669"/>
    <property type="project" value="UniProtKB-EC"/>
</dbReference>
<evidence type="ECO:0000259" key="16">
    <source>
        <dbReference type="Pfam" id="PF00852"/>
    </source>
</evidence>
<dbReference type="Pfam" id="PF00852">
    <property type="entry name" value="Glyco_transf_10"/>
    <property type="match status" value="1"/>
</dbReference>
<evidence type="ECO:0000256" key="7">
    <source>
        <dbReference type="ARBA" id="ARBA00022824"/>
    </source>
</evidence>
<organism evidence="18 19">
    <name type="scientific">Hippocampus comes</name>
    <name type="common">Tiger tail seahorse</name>
    <dbReference type="NCBI Taxonomy" id="109280"/>
    <lineage>
        <taxon>Eukaryota</taxon>
        <taxon>Metazoa</taxon>
        <taxon>Chordata</taxon>
        <taxon>Craniata</taxon>
        <taxon>Vertebrata</taxon>
        <taxon>Euteleostomi</taxon>
        <taxon>Actinopterygii</taxon>
        <taxon>Neopterygii</taxon>
        <taxon>Teleostei</taxon>
        <taxon>Neoteleostei</taxon>
        <taxon>Acanthomorphata</taxon>
        <taxon>Syngnathiaria</taxon>
        <taxon>Syngnathiformes</taxon>
        <taxon>Syngnathoidei</taxon>
        <taxon>Syngnathidae</taxon>
        <taxon>Hippocampus</taxon>
    </lineage>
</organism>
<dbReference type="OMA" id="CWVVSHY"/>
<dbReference type="InterPro" id="IPR031481">
    <property type="entry name" value="Glyco_tran_10_N"/>
</dbReference>
<dbReference type="Pfam" id="PF17039">
    <property type="entry name" value="Glyco_tran_10_N"/>
    <property type="match status" value="1"/>
</dbReference>
<evidence type="ECO:0000256" key="9">
    <source>
        <dbReference type="ARBA" id="ARBA00022989"/>
    </source>
</evidence>
<dbReference type="PANTHER" id="PTHR11929:SF245">
    <property type="entry name" value="FUCOSYLTRANSFERASE"/>
    <property type="match status" value="1"/>
</dbReference>
<dbReference type="InterPro" id="IPR055270">
    <property type="entry name" value="Glyco_tran_10_C"/>
</dbReference>
<evidence type="ECO:0000256" key="11">
    <source>
        <dbReference type="ARBA" id="ARBA00023180"/>
    </source>
</evidence>
<keyword evidence="5 15" id="KW-0808">Transferase</keyword>
<keyword evidence="9" id="KW-1133">Transmembrane helix</keyword>
<comment type="pathway">
    <text evidence="2">Protein modification; protein glycosylation.</text>
</comment>
<dbReference type="OrthoDB" id="427096at2759"/>
<evidence type="ECO:0000256" key="4">
    <source>
        <dbReference type="ARBA" id="ARBA00022676"/>
    </source>
</evidence>
<keyword evidence="7" id="KW-0256">Endoplasmic reticulum</keyword>
<evidence type="ECO:0000256" key="8">
    <source>
        <dbReference type="ARBA" id="ARBA00022968"/>
    </source>
</evidence>
<keyword evidence="15" id="KW-0333">Golgi apparatus</keyword>
<dbReference type="STRING" id="109280.ENSHCOP00000027971"/>
<evidence type="ECO:0000313" key="18">
    <source>
        <dbReference type="Ensembl" id="ENSHCOP00000027975.1"/>
    </source>
</evidence>
<evidence type="ECO:0000256" key="1">
    <source>
        <dbReference type="ARBA" id="ARBA00004648"/>
    </source>
</evidence>
<keyword evidence="4 15" id="KW-0328">Glycosyltransferase</keyword>
<dbReference type="UniPathway" id="UPA00378"/>
<evidence type="ECO:0000256" key="3">
    <source>
        <dbReference type="ARBA" id="ARBA00008919"/>
    </source>
</evidence>
<keyword evidence="10" id="KW-0472">Membrane</keyword>